<organism evidence="2 3">
    <name type="scientific">Fuscovulum blasticum DSM 2131</name>
    <dbReference type="NCBI Taxonomy" id="1188250"/>
    <lineage>
        <taxon>Bacteria</taxon>
        <taxon>Pseudomonadati</taxon>
        <taxon>Pseudomonadota</taxon>
        <taxon>Alphaproteobacteria</taxon>
        <taxon>Rhodobacterales</taxon>
        <taxon>Paracoccaceae</taxon>
        <taxon>Pseudogemmobacter</taxon>
    </lineage>
</organism>
<gene>
    <name evidence="2" type="ORF">C5F44_16515</name>
</gene>
<dbReference type="Proteomes" id="UP000241362">
    <property type="component" value="Unassembled WGS sequence"/>
</dbReference>
<name>A0A2T4J4K1_FUSBL</name>
<accession>A0A2T4J4K1</accession>
<dbReference type="AlphaFoldDB" id="A0A2T4J4K1"/>
<proteinExistence type="predicted"/>
<feature type="region of interest" description="Disordered" evidence="1">
    <location>
        <begin position="37"/>
        <end position="69"/>
    </location>
</feature>
<feature type="compositionally biased region" description="Low complexity" evidence="1">
    <location>
        <begin position="37"/>
        <end position="53"/>
    </location>
</feature>
<protein>
    <recommendedName>
        <fullName evidence="4">Type IV pilus biogenesis protein PilP</fullName>
    </recommendedName>
</protein>
<comment type="caution">
    <text evidence="2">The sequence shown here is derived from an EMBL/GenBank/DDBJ whole genome shotgun (WGS) entry which is preliminary data.</text>
</comment>
<evidence type="ECO:0008006" key="4">
    <source>
        <dbReference type="Google" id="ProtNLM"/>
    </source>
</evidence>
<dbReference type="Gene3D" id="2.30.30.830">
    <property type="match status" value="1"/>
</dbReference>
<evidence type="ECO:0000313" key="2">
    <source>
        <dbReference type="EMBL" id="PTE12836.1"/>
    </source>
</evidence>
<evidence type="ECO:0000313" key="3">
    <source>
        <dbReference type="Proteomes" id="UP000241362"/>
    </source>
</evidence>
<dbReference type="RefSeq" id="WP_107674648.1">
    <property type="nucleotide sequence ID" value="NZ_PZKE01000026.1"/>
</dbReference>
<reference evidence="2 3" key="1">
    <citation type="submission" date="2018-03" db="EMBL/GenBank/DDBJ databases">
        <title>Rhodobacter blasticus.</title>
        <authorList>
            <person name="Meyer T.E."/>
            <person name="Miller S."/>
            <person name="Lodha T."/>
            <person name="Gandham S."/>
            <person name="Chintalapati S."/>
            <person name="Chintalapati V.R."/>
        </authorList>
    </citation>
    <scope>NUCLEOTIDE SEQUENCE [LARGE SCALE GENOMIC DNA]</scope>
    <source>
        <strain evidence="2 3">DSM 2131</strain>
    </source>
</reference>
<keyword evidence="3" id="KW-1185">Reference proteome</keyword>
<feature type="region of interest" description="Disordered" evidence="1">
    <location>
        <begin position="1"/>
        <end position="21"/>
    </location>
</feature>
<dbReference type="EMBL" id="PZKE01000026">
    <property type="protein sequence ID" value="PTE12836.1"/>
    <property type="molecule type" value="Genomic_DNA"/>
</dbReference>
<sequence length="207" mass="21495">MSPTDVTSLRPRVRPASVVAAGEQARAETAAASLAAPAAEAAPTTELAAADAANPSLLTISRRPSAKPRDFSRAVEAAVAAAVRTPEPEPEPTKASAAVKAAPALKPEEQEEADVPEVASAAPKIPTKASVAKQATYVNALNLSKTNLIGVYGTQSNRYALVRMSNGKYKKVRVGDRIDGGTVQAITQSEVRYQKGGRLVALKMPKG</sequence>
<evidence type="ECO:0000256" key="1">
    <source>
        <dbReference type="SAM" id="MobiDB-lite"/>
    </source>
</evidence>